<gene>
    <name evidence="19" type="ORF">EYC87_05005</name>
</gene>
<dbReference type="InterPro" id="IPR039426">
    <property type="entry name" value="TonB-dep_rcpt-like"/>
</dbReference>
<sequence>MTHPKHRGARKRIFTGVFAATMALAGTANAQKLEEVLVTAQKRVESLQDVPISVAAVSSDKMTDFGITDMENLSAYVPNFTINETGISTTVTIRGISSGVNPGFELSVGMYNDGIYYGRDQLARVPMMDLERVEVLRGPQGILFGKNSIAGAVSMISAKPTDEFEASIRGLYEPDADEKDIRGTISGPITENLSGRLAFLYREMDGYMENTYLDRDEQGEEETFIRGALQWQATDNFVANLKVSRATFDVDGRNVDVFNSIGSPDHLTVLNGIQTALGRPAVGGELDYKRDNNGDLSDNTVDNAALRMDWTLEPFTVTSITGFVGYEYEEICDCDFTAALVVDSDVDSDYSQFSQELRLTSLGGETIDYIAGVFYQTSELYFSDSVNLVDDTILTQVLGGLSPALAPLANLSASKRNFEQDSDLWAVFAQVTWNINDAWRLTVGGRYTDESKDASKDQQHLSGSNFGSTFLPPEPNGESIPTLYNFMFGAFGIEPYEEVKGDLDETAFTPVVTAQWDATDDTMLYATWTKGFKSGGFDARSNAHPDPAVMNAVNAITGQDLVGTFEFDEEEANSAELGAKMRFAGGRAELNAALYYTEYTDLQVSQFDGTLGFNVTNAGEATAQGVELDGRWAATDSLTLSGGIAYLDFNYDSFPNSQCAFGQAPDSPDFPGLCDATGKRKEYTPEITATLSADWRRPIGNLELRAGLDVNYMDSYLYSAVLDPNTKQDSSAIWNGRIALASVNDTWEVALLGRNLSDETVLNYGGNTPLAGILTQGGGNSYYAFVNRPRNYAVQLSYKF</sequence>
<evidence type="ECO:0000256" key="6">
    <source>
        <dbReference type="ARBA" id="ARBA00022729"/>
    </source>
</evidence>
<evidence type="ECO:0000256" key="8">
    <source>
        <dbReference type="ARBA" id="ARBA00023065"/>
    </source>
</evidence>
<feature type="compositionally biased region" description="Basic and acidic residues" evidence="15">
    <location>
        <begin position="450"/>
        <end position="459"/>
    </location>
</feature>
<reference evidence="19" key="1">
    <citation type="submission" date="2019-02" db="EMBL/GenBank/DDBJ databases">
        <authorList>
            <person name="Li S.-H."/>
        </authorList>
    </citation>
    <scope>NUCLEOTIDE SEQUENCE</scope>
    <source>
        <strain evidence="19">IMCC8485</strain>
    </source>
</reference>
<evidence type="ECO:0000256" key="10">
    <source>
        <dbReference type="ARBA" id="ARBA00023136"/>
    </source>
</evidence>
<keyword evidence="2 12" id="KW-0813">Transport</keyword>
<dbReference type="EMBL" id="SHNP01000002">
    <property type="protein sequence ID" value="MCX2972945.1"/>
    <property type="molecule type" value="Genomic_DNA"/>
</dbReference>
<dbReference type="PROSITE" id="PS01156">
    <property type="entry name" value="TONB_DEPENDENT_REC_2"/>
    <property type="match status" value="1"/>
</dbReference>
<evidence type="ECO:0000313" key="20">
    <source>
        <dbReference type="Proteomes" id="UP001143307"/>
    </source>
</evidence>
<keyword evidence="9 14" id="KW-0798">TonB box</keyword>
<dbReference type="Pfam" id="PF00593">
    <property type="entry name" value="TonB_dep_Rec_b-barrel"/>
    <property type="match status" value="1"/>
</dbReference>
<keyword evidence="8" id="KW-0406">Ion transport</keyword>
<dbReference type="InterPro" id="IPR010917">
    <property type="entry name" value="TonB_rcpt_CS"/>
</dbReference>
<evidence type="ECO:0000313" key="19">
    <source>
        <dbReference type="EMBL" id="MCX2972945.1"/>
    </source>
</evidence>
<evidence type="ECO:0000259" key="17">
    <source>
        <dbReference type="Pfam" id="PF00593"/>
    </source>
</evidence>
<dbReference type="InterPro" id="IPR012910">
    <property type="entry name" value="Plug_dom"/>
</dbReference>
<feature type="signal peptide" evidence="16">
    <location>
        <begin position="1"/>
        <end position="30"/>
    </location>
</feature>
<evidence type="ECO:0000256" key="16">
    <source>
        <dbReference type="SAM" id="SignalP"/>
    </source>
</evidence>
<name>A0ABT3SSN4_9GAMM</name>
<keyword evidence="11 12" id="KW-0998">Cell outer membrane</keyword>
<organism evidence="19 20">
    <name type="scientific">Candidatus Seongchinamella marina</name>
    <dbReference type="NCBI Taxonomy" id="2518990"/>
    <lineage>
        <taxon>Bacteria</taxon>
        <taxon>Pseudomonadati</taxon>
        <taxon>Pseudomonadota</taxon>
        <taxon>Gammaproteobacteria</taxon>
        <taxon>Cellvibrionales</taxon>
        <taxon>Halieaceae</taxon>
        <taxon>Seongchinamella</taxon>
    </lineage>
</organism>
<comment type="subcellular location">
    <subcellularLocation>
        <location evidence="1 12">Cell outer membrane</location>
        <topology evidence="1 12">Multi-pass membrane protein</topology>
    </subcellularLocation>
</comment>
<evidence type="ECO:0000256" key="13">
    <source>
        <dbReference type="PROSITE-ProRule" id="PRU10144"/>
    </source>
</evidence>
<dbReference type="CDD" id="cd01347">
    <property type="entry name" value="ligand_gated_channel"/>
    <property type="match status" value="1"/>
</dbReference>
<feature type="domain" description="TonB-dependent receptor plug" evidence="18">
    <location>
        <begin position="47"/>
        <end position="152"/>
    </location>
</feature>
<evidence type="ECO:0000256" key="15">
    <source>
        <dbReference type="SAM" id="MobiDB-lite"/>
    </source>
</evidence>
<evidence type="ECO:0000256" key="1">
    <source>
        <dbReference type="ARBA" id="ARBA00004571"/>
    </source>
</evidence>
<dbReference type="Proteomes" id="UP001143307">
    <property type="component" value="Unassembled WGS sequence"/>
</dbReference>
<dbReference type="Gene3D" id="2.40.170.20">
    <property type="entry name" value="TonB-dependent receptor, beta-barrel domain"/>
    <property type="match status" value="1"/>
</dbReference>
<keyword evidence="5 12" id="KW-0812">Transmembrane</keyword>
<evidence type="ECO:0000256" key="3">
    <source>
        <dbReference type="ARBA" id="ARBA00022452"/>
    </source>
</evidence>
<feature type="chain" id="PRO_5045957337" evidence="16">
    <location>
        <begin position="31"/>
        <end position="800"/>
    </location>
</feature>
<keyword evidence="6 16" id="KW-0732">Signal</keyword>
<keyword evidence="3 12" id="KW-1134">Transmembrane beta strand</keyword>
<dbReference type="PANTHER" id="PTHR32552">
    <property type="entry name" value="FERRICHROME IRON RECEPTOR-RELATED"/>
    <property type="match status" value="1"/>
</dbReference>
<protein>
    <submittedName>
        <fullName evidence="19">TonB-dependent receptor</fullName>
    </submittedName>
</protein>
<evidence type="ECO:0000256" key="5">
    <source>
        <dbReference type="ARBA" id="ARBA00022692"/>
    </source>
</evidence>
<dbReference type="InterPro" id="IPR036942">
    <property type="entry name" value="Beta-barrel_TonB_sf"/>
</dbReference>
<feature type="domain" description="TonB-dependent receptor-like beta-barrel" evidence="17">
    <location>
        <begin position="282"/>
        <end position="756"/>
    </location>
</feature>
<evidence type="ECO:0000256" key="4">
    <source>
        <dbReference type="ARBA" id="ARBA00022496"/>
    </source>
</evidence>
<accession>A0ABT3SSN4</accession>
<keyword evidence="19" id="KW-0675">Receptor</keyword>
<evidence type="ECO:0000256" key="9">
    <source>
        <dbReference type="ARBA" id="ARBA00023077"/>
    </source>
</evidence>
<evidence type="ECO:0000256" key="14">
    <source>
        <dbReference type="RuleBase" id="RU003357"/>
    </source>
</evidence>
<evidence type="ECO:0000256" key="2">
    <source>
        <dbReference type="ARBA" id="ARBA00022448"/>
    </source>
</evidence>
<keyword evidence="7" id="KW-0408">Iron</keyword>
<comment type="similarity">
    <text evidence="12 14">Belongs to the TonB-dependent receptor family.</text>
</comment>
<keyword evidence="20" id="KW-1185">Reference proteome</keyword>
<comment type="caution">
    <text evidence="19">The sequence shown here is derived from an EMBL/GenBank/DDBJ whole genome shotgun (WGS) entry which is preliminary data.</text>
</comment>
<dbReference type="InterPro" id="IPR000531">
    <property type="entry name" value="Beta-barrel_TonB"/>
</dbReference>
<dbReference type="PROSITE" id="PS52016">
    <property type="entry name" value="TONB_DEPENDENT_REC_3"/>
    <property type="match status" value="1"/>
</dbReference>
<proteinExistence type="inferred from homology"/>
<evidence type="ECO:0000259" key="18">
    <source>
        <dbReference type="Pfam" id="PF07715"/>
    </source>
</evidence>
<dbReference type="PANTHER" id="PTHR32552:SF81">
    <property type="entry name" value="TONB-DEPENDENT OUTER MEMBRANE RECEPTOR"/>
    <property type="match status" value="1"/>
</dbReference>
<evidence type="ECO:0000256" key="11">
    <source>
        <dbReference type="ARBA" id="ARBA00023237"/>
    </source>
</evidence>
<evidence type="ECO:0000256" key="12">
    <source>
        <dbReference type="PROSITE-ProRule" id="PRU01360"/>
    </source>
</evidence>
<evidence type="ECO:0000256" key="7">
    <source>
        <dbReference type="ARBA" id="ARBA00023004"/>
    </source>
</evidence>
<dbReference type="SUPFAM" id="SSF56935">
    <property type="entry name" value="Porins"/>
    <property type="match status" value="1"/>
</dbReference>
<dbReference type="Pfam" id="PF07715">
    <property type="entry name" value="Plug"/>
    <property type="match status" value="1"/>
</dbReference>
<feature type="region of interest" description="Disordered" evidence="15">
    <location>
        <begin position="450"/>
        <end position="474"/>
    </location>
</feature>
<keyword evidence="4" id="KW-0410">Iron transport</keyword>
<dbReference type="RefSeq" id="WP_279251911.1">
    <property type="nucleotide sequence ID" value="NZ_SHNP01000002.1"/>
</dbReference>
<keyword evidence="10 12" id="KW-0472">Membrane</keyword>
<feature type="short sequence motif" description="TonB C-terminal box" evidence="13">
    <location>
        <begin position="783"/>
        <end position="800"/>
    </location>
</feature>